<organism evidence="1 2">
    <name type="scientific">Platanthera zijinensis</name>
    <dbReference type="NCBI Taxonomy" id="2320716"/>
    <lineage>
        <taxon>Eukaryota</taxon>
        <taxon>Viridiplantae</taxon>
        <taxon>Streptophyta</taxon>
        <taxon>Embryophyta</taxon>
        <taxon>Tracheophyta</taxon>
        <taxon>Spermatophyta</taxon>
        <taxon>Magnoliopsida</taxon>
        <taxon>Liliopsida</taxon>
        <taxon>Asparagales</taxon>
        <taxon>Orchidaceae</taxon>
        <taxon>Orchidoideae</taxon>
        <taxon>Orchideae</taxon>
        <taxon>Orchidinae</taxon>
        <taxon>Platanthera</taxon>
    </lineage>
</organism>
<gene>
    <name evidence="1" type="ORF">KSP39_PZI014455</name>
</gene>
<reference evidence="1 2" key="1">
    <citation type="journal article" date="2022" name="Nat. Plants">
        <title>Genomes of leafy and leafless Platanthera orchids illuminate the evolution of mycoheterotrophy.</title>
        <authorList>
            <person name="Li M.H."/>
            <person name="Liu K.W."/>
            <person name="Li Z."/>
            <person name="Lu H.C."/>
            <person name="Ye Q.L."/>
            <person name="Zhang D."/>
            <person name="Wang J.Y."/>
            <person name="Li Y.F."/>
            <person name="Zhong Z.M."/>
            <person name="Liu X."/>
            <person name="Yu X."/>
            <person name="Liu D.K."/>
            <person name="Tu X.D."/>
            <person name="Liu B."/>
            <person name="Hao Y."/>
            <person name="Liao X.Y."/>
            <person name="Jiang Y.T."/>
            <person name="Sun W.H."/>
            <person name="Chen J."/>
            <person name="Chen Y.Q."/>
            <person name="Ai Y."/>
            <person name="Zhai J.W."/>
            <person name="Wu S.S."/>
            <person name="Zhou Z."/>
            <person name="Hsiao Y.Y."/>
            <person name="Wu W.L."/>
            <person name="Chen Y.Y."/>
            <person name="Lin Y.F."/>
            <person name="Hsu J.L."/>
            <person name="Li C.Y."/>
            <person name="Wang Z.W."/>
            <person name="Zhao X."/>
            <person name="Zhong W.Y."/>
            <person name="Ma X.K."/>
            <person name="Ma L."/>
            <person name="Huang J."/>
            <person name="Chen G.Z."/>
            <person name="Huang M.Z."/>
            <person name="Huang L."/>
            <person name="Peng D.H."/>
            <person name="Luo Y.B."/>
            <person name="Zou S.Q."/>
            <person name="Chen S.P."/>
            <person name="Lan S."/>
            <person name="Tsai W.C."/>
            <person name="Van de Peer Y."/>
            <person name="Liu Z.J."/>
        </authorList>
    </citation>
    <scope>NUCLEOTIDE SEQUENCE [LARGE SCALE GENOMIC DNA]</scope>
    <source>
        <strain evidence="1">Lor287</strain>
    </source>
</reference>
<name>A0AAP0BBZ3_9ASPA</name>
<sequence>MNNKKVIFQVHRANKNNKEEVLSKAEKDLASTTDQYMSKLVKELQGTDFWMLGRAYLFVVQEYVEAATFCRFCRKVEGVSFGSQ</sequence>
<dbReference type="InterPro" id="IPR002848">
    <property type="entry name" value="Translin_fam"/>
</dbReference>
<accession>A0AAP0BBZ3</accession>
<dbReference type="InterPro" id="IPR036081">
    <property type="entry name" value="Translin_sf"/>
</dbReference>
<dbReference type="InterPro" id="IPR016068">
    <property type="entry name" value="Translin_N"/>
</dbReference>
<dbReference type="GO" id="GO:0043565">
    <property type="term" value="F:sequence-specific DNA binding"/>
    <property type="evidence" value="ECO:0007669"/>
    <property type="project" value="InterPro"/>
</dbReference>
<dbReference type="Gene3D" id="1.20.58.190">
    <property type="entry name" value="Translin, domain 1"/>
    <property type="match status" value="1"/>
</dbReference>
<dbReference type="PANTHER" id="PTHR10741">
    <property type="entry name" value="TRANSLIN AND TRANSLIN ASSOCIATED PROTEIN X"/>
    <property type="match status" value="1"/>
</dbReference>
<dbReference type="AlphaFoldDB" id="A0AAP0BBZ3"/>
<evidence type="ECO:0000313" key="1">
    <source>
        <dbReference type="EMBL" id="KAK8934347.1"/>
    </source>
</evidence>
<protein>
    <submittedName>
        <fullName evidence="1">Uncharacterized protein</fullName>
    </submittedName>
</protein>
<dbReference type="EMBL" id="JBBWWQ010000012">
    <property type="protein sequence ID" value="KAK8934347.1"/>
    <property type="molecule type" value="Genomic_DNA"/>
</dbReference>
<dbReference type="Proteomes" id="UP001418222">
    <property type="component" value="Unassembled WGS sequence"/>
</dbReference>
<comment type="caution">
    <text evidence="1">The sequence shown here is derived from an EMBL/GenBank/DDBJ whole genome shotgun (WGS) entry which is preliminary data.</text>
</comment>
<dbReference type="SUPFAM" id="SSF74784">
    <property type="entry name" value="Translin"/>
    <property type="match status" value="1"/>
</dbReference>
<keyword evidence="2" id="KW-1185">Reference proteome</keyword>
<proteinExistence type="predicted"/>
<dbReference type="Pfam" id="PF01997">
    <property type="entry name" value="Translin"/>
    <property type="match status" value="1"/>
</dbReference>
<evidence type="ECO:0000313" key="2">
    <source>
        <dbReference type="Proteomes" id="UP001418222"/>
    </source>
</evidence>